<accession>A0A914ANB3</accession>
<name>A0A914ANB3_PATMI</name>
<dbReference type="GeneID" id="119735297"/>
<keyword evidence="2" id="KW-0808">Transferase</keyword>
<dbReference type="Pfam" id="PF00685">
    <property type="entry name" value="Sulfotransfer_1"/>
    <property type="match status" value="1"/>
</dbReference>
<dbReference type="PANTHER" id="PTHR11783">
    <property type="entry name" value="SULFOTRANSFERASE SULT"/>
    <property type="match status" value="1"/>
</dbReference>
<organism evidence="4 5">
    <name type="scientific">Patiria miniata</name>
    <name type="common">Bat star</name>
    <name type="synonym">Asterina miniata</name>
    <dbReference type="NCBI Taxonomy" id="46514"/>
    <lineage>
        <taxon>Eukaryota</taxon>
        <taxon>Metazoa</taxon>
        <taxon>Echinodermata</taxon>
        <taxon>Eleutherozoa</taxon>
        <taxon>Asterozoa</taxon>
        <taxon>Asteroidea</taxon>
        <taxon>Valvatacea</taxon>
        <taxon>Valvatida</taxon>
        <taxon>Asterinidae</taxon>
        <taxon>Patiria</taxon>
    </lineage>
</organism>
<sequence length="344" mass="39606">MLNCVASDGCKQTHPYAPSRQQPHTHIVVTQLGLYGLFSIDKKLLASKSSKFVYVEHEGITLYWEGDDVVKALKTFEVRDDDSWIVTFPKTGTTWVQEIMSCVMHDGNLEEVNKRHTVFRVPFLEFNLPKTVRDEHKLPQSYKLIETVPSPRVIKSHLPGQLLPPKIWDKAKLVYVIRNPKDVVVSNFYFLRKINPERSGQTFSEFFDEMMAGKDPYGPWWDHYLFFWKKRHHPNILLLRFEDLKRDLRGNVETISKFLGKDLPAEALDAITDHCTFANMKKNPMANPDSLYGNPEPAPGATQAPFMRKGKVGDWKSHFTVAQSEAMDALIRDKFYGTGLTFDQ</sequence>
<feature type="domain" description="Sulfotransferase" evidence="3">
    <location>
        <begin position="80"/>
        <end position="339"/>
    </location>
</feature>
<dbReference type="SUPFAM" id="SSF52540">
    <property type="entry name" value="P-loop containing nucleoside triphosphate hydrolases"/>
    <property type="match status" value="1"/>
</dbReference>
<dbReference type="FunFam" id="3.40.50.300:FF:000433">
    <property type="entry name" value="Estrogen sulfotransferase"/>
    <property type="match status" value="1"/>
</dbReference>
<dbReference type="Gene3D" id="3.40.50.300">
    <property type="entry name" value="P-loop containing nucleotide triphosphate hydrolases"/>
    <property type="match status" value="1"/>
</dbReference>
<dbReference type="OrthoDB" id="205623at2759"/>
<evidence type="ECO:0000259" key="3">
    <source>
        <dbReference type="Pfam" id="PF00685"/>
    </source>
</evidence>
<dbReference type="AlphaFoldDB" id="A0A914ANB3"/>
<dbReference type="EnsemblMetazoa" id="XM_038208996.1">
    <property type="protein sequence ID" value="XP_038064924.1"/>
    <property type="gene ID" value="LOC119735297"/>
</dbReference>
<evidence type="ECO:0000256" key="1">
    <source>
        <dbReference type="ARBA" id="ARBA00005771"/>
    </source>
</evidence>
<dbReference type="OMA" id="AYEDHIL"/>
<evidence type="ECO:0000256" key="2">
    <source>
        <dbReference type="ARBA" id="ARBA00022679"/>
    </source>
</evidence>
<evidence type="ECO:0000313" key="4">
    <source>
        <dbReference type="EnsemblMetazoa" id="XP_038064924.1"/>
    </source>
</evidence>
<keyword evidence="5" id="KW-1185">Reference proteome</keyword>
<reference evidence="4" key="1">
    <citation type="submission" date="2022-11" db="UniProtKB">
        <authorList>
            <consortium name="EnsemblMetazoa"/>
        </authorList>
    </citation>
    <scope>IDENTIFICATION</scope>
</reference>
<dbReference type="InterPro" id="IPR027417">
    <property type="entry name" value="P-loop_NTPase"/>
</dbReference>
<evidence type="ECO:0000313" key="5">
    <source>
        <dbReference type="Proteomes" id="UP000887568"/>
    </source>
</evidence>
<dbReference type="InterPro" id="IPR000863">
    <property type="entry name" value="Sulfotransferase_dom"/>
</dbReference>
<protein>
    <recommendedName>
        <fullName evidence="3">Sulfotransferase domain-containing protein</fullName>
    </recommendedName>
</protein>
<dbReference type="GO" id="GO:0008146">
    <property type="term" value="F:sulfotransferase activity"/>
    <property type="evidence" value="ECO:0007669"/>
    <property type="project" value="InterPro"/>
</dbReference>
<dbReference type="Proteomes" id="UP000887568">
    <property type="component" value="Unplaced"/>
</dbReference>
<comment type="similarity">
    <text evidence="1">Belongs to the sulfotransferase 1 family.</text>
</comment>
<dbReference type="RefSeq" id="XP_038064924.1">
    <property type="nucleotide sequence ID" value="XM_038208996.1"/>
</dbReference>
<proteinExistence type="inferred from homology"/>